<organism evidence="1 2">
    <name type="scientific">Ophiostoma piceae (strain UAMH 11346)</name>
    <name type="common">Sap stain fungus</name>
    <dbReference type="NCBI Taxonomy" id="1262450"/>
    <lineage>
        <taxon>Eukaryota</taxon>
        <taxon>Fungi</taxon>
        <taxon>Dikarya</taxon>
        <taxon>Ascomycota</taxon>
        <taxon>Pezizomycotina</taxon>
        <taxon>Sordariomycetes</taxon>
        <taxon>Sordariomycetidae</taxon>
        <taxon>Ophiostomatales</taxon>
        <taxon>Ophiostomataceae</taxon>
        <taxon>Ophiostoma</taxon>
    </lineage>
</organism>
<dbReference type="HOGENOM" id="CLU_1098788_0_0_1"/>
<dbReference type="AlphaFoldDB" id="S3CD32"/>
<proteinExistence type="predicted"/>
<evidence type="ECO:0000313" key="1">
    <source>
        <dbReference type="EMBL" id="EPE10832.1"/>
    </source>
</evidence>
<dbReference type="eggNOG" id="ENOG502RM0V">
    <property type="taxonomic scope" value="Eukaryota"/>
</dbReference>
<evidence type="ECO:0000313" key="2">
    <source>
        <dbReference type="Proteomes" id="UP000016923"/>
    </source>
</evidence>
<accession>S3CD32</accession>
<dbReference type="STRING" id="1262450.S3CD32"/>
<keyword evidence="2" id="KW-1185">Reference proteome</keyword>
<gene>
    <name evidence="1" type="ORF">F503_05927</name>
</gene>
<name>S3CD32_OPHP1</name>
<protein>
    <submittedName>
        <fullName evidence="1">Uncharacterized protein</fullName>
    </submittedName>
</protein>
<sequence>MPDEYRGCRVMSTLPFAFNDFGYRAGLTRDLIFTDIDTIIDCLNAGNQEVPAFHAIILAFSEQFDYDMVDRPSSIEDHELGVVTVSPKLWMIPDVYAFLHAVFNSGYDTLGKPESAIHDLYSECQAVKKHKRTGIINTAASLQTAYMTAVCNGMWVELQPKQRKETPAPVSGTGRAKTAIPKDVPRFFVFVQAAATKSIVLIDGEHIIPLARTTDESPPGVLCDKVANSITYLREMAGPNVESCVFGLSTRAA</sequence>
<reference evidence="1 2" key="1">
    <citation type="journal article" date="2013" name="BMC Genomics">
        <title>The genome and transcriptome of the pine saprophyte Ophiostoma piceae, and a comparison with the bark beetle-associated pine pathogen Grosmannia clavigera.</title>
        <authorList>
            <person name="Haridas S."/>
            <person name="Wang Y."/>
            <person name="Lim L."/>
            <person name="Massoumi Alamouti S."/>
            <person name="Jackman S."/>
            <person name="Docking R."/>
            <person name="Robertson G."/>
            <person name="Birol I."/>
            <person name="Bohlmann J."/>
            <person name="Breuil C."/>
        </authorList>
    </citation>
    <scope>NUCLEOTIDE SEQUENCE [LARGE SCALE GENOMIC DNA]</scope>
    <source>
        <strain evidence="1 2">UAMH 11346</strain>
    </source>
</reference>
<dbReference type="Proteomes" id="UP000016923">
    <property type="component" value="Unassembled WGS sequence"/>
</dbReference>
<dbReference type="EMBL" id="KE148146">
    <property type="protein sequence ID" value="EPE10832.1"/>
    <property type="molecule type" value="Genomic_DNA"/>
</dbReference>
<dbReference type="VEuPathDB" id="FungiDB:F503_05927"/>